<feature type="domain" description="CHAT" evidence="4">
    <location>
        <begin position="609"/>
        <end position="904"/>
    </location>
</feature>
<evidence type="ECO:0000313" key="5">
    <source>
        <dbReference type="EMBL" id="NOU61579.1"/>
    </source>
</evidence>
<dbReference type="SUPFAM" id="SSF48452">
    <property type="entry name" value="TPR-like"/>
    <property type="match status" value="1"/>
</dbReference>
<evidence type="ECO:0000256" key="3">
    <source>
        <dbReference type="SAM" id="SignalP"/>
    </source>
</evidence>
<dbReference type="Pfam" id="PF12770">
    <property type="entry name" value="CHAT"/>
    <property type="match status" value="1"/>
</dbReference>
<protein>
    <submittedName>
        <fullName evidence="5">CHAT domain-containing protein</fullName>
    </submittedName>
</protein>
<comment type="caution">
    <text evidence="5">The sequence shown here is derived from an EMBL/GenBank/DDBJ whole genome shotgun (WGS) entry which is preliminary data.</text>
</comment>
<reference evidence="5 6" key="1">
    <citation type="submission" date="2018-12" db="EMBL/GenBank/DDBJ databases">
        <title>Marinifilum JC070 sp. nov., a marine bacterium isolated from Yongle Blue Hole in the South China Sea.</title>
        <authorList>
            <person name="Fu T."/>
        </authorList>
    </citation>
    <scope>NUCLEOTIDE SEQUENCE [LARGE SCALE GENOMIC DNA]</scope>
    <source>
        <strain evidence="5 6">JC070</strain>
    </source>
</reference>
<gene>
    <name evidence="5" type="ORF">ELS83_17385</name>
</gene>
<keyword evidence="2" id="KW-1133">Transmembrane helix</keyword>
<feature type="repeat" description="TPR" evidence="1">
    <location>
        <begin position="169"/>
        <end position="202"/>
    </location>
</feature>
<feature type="signal peptide" evidence="3">
    <location>
        <begin position="1"/>
        <end position="22"/>
    </location>
</feature>
<dbReference type="Proteomes" id="UP000732105">
    <property type="component" value="Unassembled WGS sequence"/>
</dbReference>
<name>A0ABX1X0E4_9BACT</name>
<sequence length="943" mass="108615">MKKNLKKVLLFSLLLVLLSGENKNLALSSILTEDQKVENLKPDSVLVNQFNRALEFFRAREFQYAVQSFENAVGTIENGGVSDKNMIYRTYVNFGVIKKQLGKRADALKYFNMAELYTIDNYGIESAKLVPIYVNTGNIYNEILDLFKAQSYYEKALSLIGDGHSRYLSHINNNLGNNYYNRKEFKVALNYYMKSLSVKKETNDRNIFKTLNGIANCYKNLGNFKEADSYYLQSIDIIKSQGDENHYNLGHLYLNYGIFQYKVKNTDNVLKYLQLARDIYESNFGPKHPDVAICLMNIGEFYGDQDQNLTSLNFYQKAIISELDNFVDSTIYTNPTIENIEPQIVILSILKGKANVFSQLYEEKKQVNDLEFSLETYDLCFDIIDKIRIGYQDEESKLALSSNEKDTYTKAIGIAVKLYEITKDPIYKEKAFKYAERSKAASLMSSLNDVNARNVGGLPVELQEEELQLRKDIASFREKVYEERKNIQPNREKIAEWQGKLFELNEKYDQMVLRFEEDYPKYYELKYKNATIEISDLQSKLDAGETLLEYSISDSTLFTFILTRDSFEVTKKDFDVDSLNHHIEEVRNCLKTNDFAENSADYYKNYTNSAYELYQTFVAPHEKAIANKKLIVVPDGKMAYVPFGVLIKDKADPNRMNYRDLNYLIKSHTVTYHNSATIGFTIESAGFSFTTSKSVLAFAPSYKGIDDSILYTERAYRDKLYPLPYTKEEVNNINNVMEGDLYLDDLATEQNFKNHASDYDVLHLAMHTIIDDENPMYSKLVFTQTEDSIQDGLLNTHEIYNMNFNARMVVLSACNTGDGKLQKGEGVMSLARGFFYAGCPSIIMTLWTVEDQTGSNLMTNFYSYLSQGLKKDEALRQAKLKYLETADPLKSHPYFWSGYVTMGDVEPLYDLDLNNKLVCMGLGGLFIILLFVFRKRMVRRKVA</sequence>
<dbReference type="InterPro" id="IPR011990">
    <property type="entry name" value="TPR-like_helical_dom_sf"/>
</dbReference>
<dbReference type="InterPro" id="IPR019734">
    <property type="entry name" value="TPR_rpt"/>
</dbReference>
<dbReference type="RefSeq" id="WP_171596834.1">
    <property type="nucleotide sequence ID" value="NZ_RZNH01000036.1"/>
</dbReference>
<accession>A0ABX1X0E4</accession>
<evidence type="ECO:0000259" key="4">
    <source>
        <dbReference type="Pfam" id="PF12770"/>
    </source>
</evidence>
<dbReference type="Pfam" id="PF13424">
    <property type="entry name" value="TPR_12"/>
    <property type="match status" value="1"/>
</dbReference>
<organism evidence="5 6">
    <name type="scientific">Marinifilum caeruleilacunae</name>
    <dbReference type="NCBI Taxonomy" id="2499076"/>
    <lineage>
        <taxon>Bacteria</taxon>
        <taxon>Pseudomonadati</taxon>
        <taxon>Bacteroidota</taxon>
        <taxon>Bacteroidia</taxon>
        <taxon>Marinilabiliales</taxon>
        <taxon>Marinifilaceae</taxon>
    </lineage>
</organism>
<feature type="transmembrane region" description="Helical" evidence="2">
    <location>
        <begin position="913"/>
        <end position="933"/>
    </location>
</feature>
<dbReference type="SMART" id="SM00028">
    <property type="entry name" value="TPR"/>
    <property type="match status" value="6"/>
</dbReference>
<dbReference type="InterPro" id="IPR024983">
    <property type="entry name" value="CHAT_dom"/>
</dbReference>
<dbReference type="EMBL" id="RZNH01000036">
    <property type="protein sequence ID" value="NOU61579.1"/>
    <property type="molecule type" value="Genomic_DNA"/>
</dbReference>
<dbReference type="PANTHER" id="PTHR10098">
    <property type="entry name" value="RAPSYN-RELATED"/>
    <property type="match status" value="1"/>
</dbReference>
<evidence type="ECO:0000256" key="1">
    <source>
        <dbReference type="PROSITE-ProRule" id="PRU00339"/>
    </source>
</evidence>
<dbReference type="SUPFAM" id="SSF81901">
    <property type="entry name" value="HCP-like"/>
    <property type="match status" value="1"/>
</dbReference>
<keyword evidence="2" id="KW-0472">Membrane</keyword>
<feature type="chain" id="PRO_5046993945" evidence="3">
    <location>
        <begin position="23"/>
        <end position="943"/>
    </location>
</feature>
<dbReference type="Pfam" id="PF13374">
    <property type="entry name" value="TPR_10"/>
    <property type="match status" value="1"/>
</dbReference>
<keyword evidence="2" id="KW-0812">Transmembrane</keyword>
<evidence type="ECO:0000313" key="6">
    <source>
        <dbReference type="Proteomes" id="UP000732105"/>
    </source>
</evidence>
<dbReference type="Gene3D" id="1.25.40.10">
    <property type="entry name" value="Tetratricopeptide repeat domain"/>
    <property type="match status" value="2"/>
</dbReference>
<proteinExistence type="predicted"/>
<keyword evidence="1" id="KW-0802">TPR repeat</keyword>
<keyword evidence="3" id="KW-0732">Signal</keyword>
<evidence type="ECO:0000256" key="2">
    <source>
        <dbReference type="SAM" id="Phobius"/>
    </source>
</evidence>
<dbReference type="PANTHER" id="PTHR10098:SF108">
    <property type="entry name" value="TETRATRICOPEPTIDE REPEAT PROTEIN 28"/>
    <property type="match status" value="1"/>
</dbReference>
<dbReference type="PROSITE" id="PS50005">
    <property type="entry name" value="TPR"/>
    <property type="match status" value="1"/>
</dbReference>
<keyword evidence="6" id="KW-1185">Reference proteome</keyword>